<name>A0A9X2MN62_9BACL</name>
<dbReference type="InterPro" id="IPR050490">
    <property type="entry name" value="Bact_solute-bd_prot1"/>
</dbReference>
<gene>
    <name evidence="1" type="ORF">NQZ67_05680</name>
</gene>
<comment type="caution">
    <text evidence="1">The sequence shown here is derived from an EMBL/GenBank/DDBJ whole genome shotgun (WGS) entry which is preliminary data.</text>
</comment>
<dbReference type="SUPFAM" id="SSF53850">
    <property type="entry name" value="Periplasmic binding protein-like II"/>
    <property type="match status" value="1"/>
</dbReference>
<dbReference type="AlphaFoldDB" id="A0A9X2MN62"/>
<dbReference type="PANTHER" id="PTHR43649:SF12">
    <property type="entry name" value="DIACETYLCHITOBIOSE BINDING PROTEIN DASA"/>
    <property type="match status" value="1"/>
</dbReference>
<dbReference type="Proteomes" id="UP001141950">
    <property type="component" value="Unassembled WGS sequence"/>
</dbReference>
<dbReference type="EMBL" id="JANIPJ010000003">
    <property type="protein sequence ID" value="MCR2803370.1"/>
    <property type="molecule type" value="Genomic_DNA"/>
</dbReference>
<organism evidence="1 2">
    <name type="scientific">Paenibacillus soyae</name>
    <dbReference type="NCBI Taxonomy" id="2969249"/>
    <lineage>
        <taxon>Bacteria</taxon>
        <taxon>Bacillati</taxon>
        <taxon>Bacillota</taxon>
        <taxon>Bacilli</taxon>
        <taxon>Bacillales</taxon>
        <taxon>Paenibacillaceae</taxon>
        <taxon>Paenibacillus</taxon>
    </lineage>
</organism>
<evidence type="ECO:0000313" key="2">
    <source>
        <dbReference type="Proteomes" id="UP001141950"/>
    </source>
</evidence>
<dbReference type="Gene3D" id="3.40.190.10">
    <property type="entry name" value="Periplasmic binding protein-like II"/>
    <property type="match status" value="2"/>
</dbReference>
<evidence type="ECO:0000313" key="1">
    <source>
        <dbReference type="EMBL" id="MCR2803370.1"/>
    </source>
</evidence>
<dbReference type="RefSeq" id="WP_257443590.1">
    <property type="nucleotide sequence ID" value="NZ_JANIPJ010000003.1"/>
</dbReference>
<sequence length="446" mass="48716">MKQAMSLVAIMSILVAVSTSCVVQREEAQETESRVIELTLWHNFTGDDLRAQTMRDIVREYQEANTNISLFVEAIPPDEYRSRLMAAALRGEVPDVFVMWSGSMTRKLAAAGLIAPINPLLEQYPEWRDGFLPNSLEAFSEWDFVYGAPMGLSPTSILYYNKDIFERSGMKVPTTWGELLHVIRHFNEQGITPIALGNKAGWLAQASIFSSIADRVTGTEWFLQAVSQNGARFTDPPFVEALAYMRQLGQAGAFQEDYERIDNVEMELRFVRGEAAMMIDGGWALTNMAAHASDEELRSMGATVLPAIPGGQGQPNTLAGVVGSGMALGVREEGARKEAALRLIFAMSGPDAQRRTLASNQLVSYKLALDKSMVSPIFAQVYDLVNSVRLTPVYDSMLTAEGAEALNRGLRELLKGGDPAEVAESVQEAHAAALAELNGSPITDGS</sequence>
<keyword evidence="2" id="KW-1185">Reference proteome</keyword>
<proteinExistence type="predicted"/>
<dbReference type="PROSITE" id="PS51257">
    <property type="entry name" value="PROKAR_LIPOPROTEIN"/>
    <property type="match status" value="1"/>
</dbReference>
<protein>
    <submittedName>
        <fullName evidence="1">Extracellular solute-binding protein</fullName>
    </submittedName>
</protein>
<reference evidence="1" key="1">
    <citation type="submission" date="2022-08" db="EMBL/GenBank/DDBJ databases">
        <title>The genomic sequence of strain Paenibacillus sp. SCIV0701.</title>
        <authorList>
            <person name="Zhao H."/>
        </authorList>
    </citation>
    <scope>NUCLEOTIDE SEQUENCE</scope>
    <source>
        <strain evidence="1">SCIV0701</strain>
    </source>
</reference>
<dbReference type="Pfam" id="PF01547">
    <property type="entry name" value="SBP_bac_1"/>
    <property type="match status" value="1"/>
</dbReference>
<accession>A0A9X2MN62</accession>
<dbReference type="PANTHER" id="PTHR43649">
    <property type="entry name" value="ARABINOSE-BINDING PROTEIN-RELATED"/>
    <property type="match status" value="1"/>
</dbReference>
<dbReference type="InterPro" id="IPR006059">
    <property type="entry name" value="SBP"/>
</dbReference>